<organism evidence="2 3">
    <name type="scientific">Cercopithifilaria johnstoni</name>
    <dbReference type="NCBI Taxonomy" id="2874296"/>
    <lineage>
        <taxon>Eukaryota</taxon>
        <taxon>Metazoa</taxon>
        <taxon>Ecdysozoa</taxon>
        <taxon>Nematoda</taxon>
        <taxon>Chromadorea</taxon>
        <taxon>Rhabditida</taxon>
        <taxon>Spirurina</taxon>
        <taxon>Spiruromorpha</taxon>
        <taxon>Filarioidea</taxon>
        <taxon>Onchocercidae</taxon>
        <taxon>Cercopithifilaria</taxon>
    </lineage>
</organism>
<dbReference type="OrthoDB" id="10552664at2759"/>
<proteinExistence type="predicted"/>
<protein>
    <submittedName>
        <fullName evidence="2">Uncharacterized protein</fullName>
    </submittedName>
</protein>
<comment type="caution">
    <text evidence="2">The sequence shown here is derived from an EMBL/GenBank/DDBJ whole genome shotgun (WGS) entry which is preliminary data.</text>
</comment>
<keyword evidence="3" id="KW-1185">Reference proteome</keyword>
<dbReference type="Proteomes" id="UP000746747">
    <property type="component" value="Unassembled WGS sequence"/>
</dbReference>
<keyword evidence="1" id="KW-1133">Transmembrane helix</keyword>
<keyword evidence="1" id="KW-0812">Transmembrane</keyword>
<sequence length="105" mass="11986">MLKNFLRQSSIEESRRSTFASKIDRSGREANVACVIACIVCSGAREEVVPFFFSGKFCRKNSHFSFRLPFELFVAIAIACALPYLLKVFVCFELFRISLFRADLT</sequence>
<name>A0A8J2LZY2_9BILA</name>
<accession>A0A8J2LZY2</accession>
<dbReference type="AlphaFoldDB" id="A0A8J2LZY2"/>
<evidence type="ECO:0000256" key="1">
    <source>
        <dbReference type="SAM" id="Phobius"/>
    </source>
</evidence>
<feature type="transmembrane region" description="Helical" evidence="1">
    <location>
        <begin position="72"/>
        <end position="95"/>
    </location>
</feature>
<evidence type="ECO:0000313" key="3">
    <source>
        <dbReference type="Proteomes" id="UP000746747"/>
    </source>
</evidence>
<reference evidence="2" key="1">
    <citation type="submission" date="2021-09" db="EMBL/GenBank/DDBJ databases">
        <authorList>
            <consortium name="Pathogen Informatics"/>
        </authorList>
    </citation>
    <scope>NUCLEOTIDE SEQUENCE</scope>
</reference>
<dbReference type="EMBL" id="CAKAEH010000333">
    <property type="protein sequence ID" value="CAG9530651.1"/>
    <property type="molecule type" value="Genomic_DNA"/>
</dbReference>
<gene>
    <name evidence="2" type="ORF">CJOHNSTONI_LOCUS1127</name>
</gene>
<evidence type="ECO:0000313" key="2">
    <source>
        <dbReference type="EMBL" id="CAG9530651.1"/>
    </source>
</evidence>
<keyword evidence="1" id="KW-0472">Membrane</keyword>